<evidence type="ECO:0000256" key="4">
    <source>
        <dbReference type="ARBA" id="ARBA00023163"/>
    </source>
</evidence>
<proteinExistence type="inferred from homology"/>
<dbReference type="InterPro" id="IPR036390">
    <property type="entry name" value="WH_DNA-bd_sf"/>
</dbReference>
<name>A0ABW7DR20_9FIRM</name>
<evidence type="ECO:0000256" key="3">
    <source>
        <dbReference type="ARBA" id="ARBA00023125"/>
    </source>
</evidence>
<dbReference type="Proteomes" id="UP001605989">
    <property type="component" value="Unassembled WGS sequence"/>
</dbReference>
<dbReference type="Pfam" id="PF00126">
    <property type="entry name" value="HTH_1"/>
    <property type="match status" value="1"/>
</dbReference>
<gene>
    <name evidence="6" type="ORF">ACGTZG_11520</name>
</gene>
<evidence type="ECO:0000256" key="2">
    <source>
        <dbReference type="ARBA" id="ARBA00023015"/>
    </source>
</evidence>
<keyword evidence="4" id="KW-0804">Transcription</keyword>
<dbReference type="PANTHER" id="PTHR30346:SF0">
    <property type="entry name" value="HCA OPERON TRANSCRIPTIONAL ACTIVATOR HCAR"/>
    <property type="match status" value="1"/>
</dbReference>
<evidence type="ECO:0000313" key="6">
    <source>
        <dbReference type="EMBL" id="MFG6273815.1"/>
    </source>
</evidence>
<organism evidence="6 7">
    <name type="scientific">Megasphaera hexanoica</name>
    <dbReference type="NCBI Taxonomy" id="1675036"/>
    <lineage>
        <taxon>Bacteria</taxon>
        <taxon>Bacillati</taxon>
        <taxon>Bacillota</taxon>
        <taxon>Negativicutes</taxon>
        <taxon>Veillonellales</taxon>
        <taxon>Veillonellaceae</taxon>
        <taxon>Megasphaera</taxon>
    </lineage>
</organism>
<dbReference type="Gene3D" id="3.40.190.10">
    <property type="entry name" value="Periplasmic binding protein-like II"/>
    <property type="match status" value="2"/>
</dbReference>
<evidence type="ECO:0000256" key="1">
    <source>
        <dbReference type="ARBA" id="ARBA00009437"/>
    </source>
</evidence>
<keyword evidence="7" id="KW-1185">Reference proteome</keyword>
<keyword evidence="2" id="KW-0805">Transcription regulation</keyword>
<reference evidence="6 7" key="1">
    <citation type="submission" date="2024-10" db="EMBL/GenBank/DDBJ databases">
        <authorList>
            <person name="Sang B.-I."/>
            <person name="Prabhaharan D."/>
        </authorList>
    </citation>
    <scope>NUCLEOTIDE SEQUENCE [LARGE SCALE GENOMIC DNA]</scope>
    <source>
        <strain evidence="6 7">MH</strain>
    </source>
</reference>
<sequence length="304" mass="34942">MTLQNLRYIISIAETGSITEASKRLFISQPSLSNAVKEVEKEIHFPIFIRTSRGITVTAKGLEFIGCARQVIQQMNVLQDTYITMRPQKTYFSVSTQHYVFATNAFVDMIRKYGQERYEFCLNETQTYQILENVKNHISELGIIYLSNTNEIVIRRTLEDMRLEFHPLFTVKPHVALYVKHPLACHTSLKLIDLIEYPRLKFIQGNYESSFFSEELYSSLPVDKEIRVSDRAAMINMMIGLNGYSISTGIFPKYMQGDAIKGIPLHEKERMTVGYVINTGQTLSDLGMMYIKALEQYQNGGKLL</sequence>
<comment type="similarity">
    <text evidence="1">Belongs to the LysR transcriptional regulatory family.</text>
</comment>
<evidence type="ECO:0000259" key="5">
    <source>
        <dbReference type="PROSITE" id="PS50931"/>
    </source>
</evidence>
<dbReference type="SUPFAM" id="SSF46785">
    <property type="entry name" value="Winged helix' DNA-binding domain"/>
    <property type="match status" value="1"/>
</dbReference>
<comment type="caution">
    <text evidence="6">The sequence shown here is derived from an EMBL/GenBank/DDBJ whole genome shotgun (WGS) entry which is preliminary data.</text>
</comment>
<feature type="domain" description="HTH lysR-type" evidence="5">
    <location>
        <begin position="1"/>
        <end position="58"/>
    </location>
</feature>
<dbReference type="PANTHER" id="PTHR30346">
    <property type="entry name" value="TRANSCRIPTIONAL DUAL REGULATOR HCAR-RELATED"/>
    <property type="match status" value="1"/>
</dbReference>
<dbReference type="CDD" id="cd05466">
    <property type="entry name" value="PBP2_LTTR_substrate"/>
    <property type="match status" value="1"/>
</dbReference>
<dbReference type="PRINTS" id="PR00039">
    <property type="entry name" value="HTHLYSR"/>
</dbReference>
<dbReference type="SUPFAM" id="SSF53850">
    <property type="entry name" value="Periplasmic binding protein-like II"/>
    <property type="match status" value="1"/>
</dbReference>
<evidence type="ECO:0000313" key="7">
    <source>
        <dbReference type="Proteomes" id="UP001605989"/>
    </source>
</evidence>
<keyword evidence="3" id="KW-0238">DNA-binding</keyword>
<dbReference type="InterPro" id="IPR000847">
    <property type="entry name" value="LysR_HTH_N"/>
</dbReference>
<dbReference type="PROSITE" id="PS50931">
    <property type="entry name" value="HTH_LYSR"/>
    <property type="match status" value="1"/>
</dbReference>
<dbReference type="Gene3D" id="1.10.10.10">
    <property type="entry name" value="Winged helix-like DNA-binding domain superfamily/Winged helix DNA-binding domain"/>
    <property type="match status" value="1"/>
</dbReference>
<dbReference type="RefSeq" id="WP_113855154.1">
    <property type="nucleotide sequence ID" value="NZ_CP011940.1"/>
</dbReference>
<protein>
    <submittedName>
        <fullName evidence="6">LysR family transcriptional regulator</fullName>
    </submittedName>
</protein>
<accession>A0ABW7DR20</accession>
<dbReference type="InterPro" id="IPR036388">
    <property type="entry name" value="WH-like_DNA-bd_sf"/>
</dbReference>
<dbReference type="EMBL" id="JBIEKR010000010">
    <property type="protein sequence ID" value="MFG6273815.1"/>
    <property type="molecule type" value="Genomic_DNA"/>
</dbReference>